<dbReference type="Proteomes" id="UP000694866">
    <property type="component" value="Unplaced"/>
</dbReference>
<dbReference type="OrthoDB" id="7698003at2759"/>
<evidence type="ECO:0000256" key="1">
    <source>
        <dbReference type="SAM" id="MobiDB-lite"/>
    </source>
</evidence>
<dbReference type="GeneID" id="105263045"/>
<keyword evidence="2" id="KW-1185">Reference proteome</keyword>
<dbReference type="AlphaFoldDB" id="A0A9R1TS58"/>
<evidence type="ECO:0000313" key="2">
    <source>
        <dbReference type="Proteomes" id="UP000694866"/>
    </source>
</evidence>
<organism evidence="2 3">
    <name type="scientific">Fopius arisanus</name>
    <dbReference type="NCBI Taxonomy" id="64838"/>
    <lineage>
        <taxon>Eukaryota</taxon>
        <taxon>Metazoa</taxon>
        <taxon>Ecdysozoa</taxon>
        <taxon>Arthropoda</taxon>
        <taxon>Hexapoda</taxon>
        <taxon>Insecta</taxon>
        <taxon>Pterygota</taxon>
        <taxon>Neoptera</taxon>
        <taxon>Endopterygota</taxon>
        <taxon>Hymenoptera</taxon>
        <taxon>Apocrita</taxon>
        <taxon>Ichneumonoidea</taxon>
        <taxon>Braconidae</taxon>
        <taxon>Opiinae</taxon>
        <taxon>Fopius</taxon>
    </lineage>
</organism>
<reference evidence="3" key="1">
    <citation type="submission" date="2025-08" db="UniProtKB">
        <authorList>
            <consortium name="RefSeq"/>
        </authorList>
    </citation>
    <scope>IDENTIFICATION</scope>
    <source>
        <strain evidence="3">USDA-PBARC FA_bdor</strain>
        <tissue evidence="3">Whole organism</tissue>
    </source>
</reference>
<accession>A0A9R1TS58</accession>
<evidence type="ECO:0000313" key="3">
    <source>
        <dbReference type="RefSeq" id="XP_011297311.1"/>
    </source>
</evidence>
<proteinExistence type="predicted"/>
<protein>
    <submittedName>
        <fullName evidence="3">Uncharacterized protein</fullName>
    </submittedName>
</protein>
<dbReference type="RefSeq" id="XP_011297311.1">
    <property type="nucleotide sequence ID" value="XM_011299009.1"/>
</dbReference>
<sequence>MTGREESKDFILIDGNDKDLDICRHEDELMNRVWRLSKPPSEMRLNEPTITARRIYRQNRLIRGTDASARQSASDNASEEGDKGRGVEDPCGCCDVCPTRHIRRKKCMSNE</sequence>
<gene>
    <name evidence="3" type="primary">LOC105263045</name>
</gene>
<name>A0A9R1TS58_9HYME</name>
<dbReference type="KEGG" id="fas:105263045"/>
<feature type="region of interest" description="Disordered" evidence="1">
    <location>
        <begin position="62"/>
        <end position="90"/>
    </location>
</feature>